<dbReference type="PROSITE" id="PS00086">
    <property type="entry name" value="CYTOCHROME_P450"/>
    <property type="match status" value="2"/>
</dbReference>
<dbReference type="AlphaFoldDB" id="A0A4S4EB92"/>
<dbReference type="InterPro" id="IPR050665">
    <property type="entry name" value="Cytochrome_P450_Monooxygen"/>
</dbReference>
<evidence type="ECO:0000313" key="12">
    <source>
        <dbReference type="EMBL" id="THG13461.1"/>
    </source>
</evidence>
<evidence type="ECO:0000256" key="11">
    <source>
        <dbReference type="PIRSR" id="PIRSR602401-1"/>
    </source>
</evidence>
<evidence type="ECO:0000256" key="4">
    <source>
        <dbReference type="ARBA" id="ARBA00022692"/>
    </source>
</evidence>
<dbReference type="InterPro" id="IPR036396">
    <property type="entry name" value="Cyt_P450_sf"/>
</dbReference>
<evidence type="ECO:0000256" key="8">
    <source>
        <dbReference type="ARBA" id="ARBA00023004"/>
    </source>
</evidence>
<evidence type="ECO:0000256" key="5">
    <source>
        <dbReference type="ARBA" id="ARBA00022723"/>
    </source>
</evidence>
<reference evidence="12 13" key="1">
    <citation type="journal article" date="2018" name="Proc. Natl. Acad. Sci. U.S.A.">
        <title>Draft genome sequence of Camellia sinensis var. sinensis provides insights into the evolution of the tea genome and tea quality.</title>
        <authorList>
            <person name="Wei C."/>
            <person name="Yang H."/>
            <person name="Wang S."/>
            <person name="Zhao J."/>
            <person name="Liu C."/>
            <person name="Gao L."/>
            <person name="Xia E."/>
            <person name="Lu Y."/>
            <person name="Tai Y."/>
            <person name="She G."/>
            <person name="Sun J."/>
            <person name="Cao H."/>
            <person name="Tong W."/>
            <person name="Gao Q."/>
            <person name="Li Y."/>
            <person name="Deng W."/>
            <person name="Jiang X."/>
            <person name="Wang W."/>
            <person name="Chen Q."/>
            <person name="Zhang S."/>
            <person name="Li H."/>
            <person name="Wu J."/>
            <person name="Wang P."/>
            <person name="Li P."/>
            <person name="Shi C."/>
            <person name="Zheng F."/>
            <person name="Jian J."/>
            <person name="Huang B."/>
            <person name="Shan D."/>
            <person name="Shi M."/>
            <person name="Fang C."/>
            <person name="Yue Y."/>
            <person name="Li F."/>
            <person name="Li D."/>
            <person name="Wei S."/>
            <person name="Han B."/>
            <person name="Jiang C."/>
            <person name="Yin Y."/>
            <person name="Xia T."/>
            <person name="Zhang Z."/>
            <person name="Bennetzen J.L."/>
            <person name="Zhao S."/>
            <person name="Wan X."/>
        </authorList>
    </citation>
    <scope>NUCLEOTIDE SEQUENCE [LARGE SCALE GENOMIC DNA]</scope>
    <source>
        <strain evidence="13">cv. Shuchazao</strain>
        <tissue evidence="12">Leaf</tissue>
    </source>
</reference>
<keyword evidence="7" id="KW-0560">Oxidoreductase</keyword>
<comment type="caution">
    <text evidence="12">The sequence shown here is derived from an EMBL/GenBank/DDBJ whole genome shotgun (WGS) entry which is preliminary data.</text>
</comment>
<keyword evidence="10" id="KW-0472">Membrane</keyword>
<comment type="similarity">
    <text evidence="2">Belongs to the cytochrome P450 family.</text>
</comment>
<organism evidence="12 13">
    <name type="scientific">Camellia sinensis var. sinensis</name>
    <name type="common">China tea</name>
    <dbReference type="NCBI Taxonomy" id="542762"/>
    <lineage>
        <taxon>Eukaryota</taxon>
        <taxon>Viridiplantae</taxon>
        <taxon>Streptophyta</taxon>
        <taxon>Embryophyta</taxon>
        <taxon>Tracheophyta</taxon>
        <taxon>Spermatophyta</taxon>
        <taxon>Magnoliopsida</taxon>
        <taxon>eudicotyledons</taxon>
        <taxon>Gunneridae</taxon>
        <taxon>Pentapetalae</taxon>
        <taxon>asterids</taxon>
        <taxon>Ericales</taxon>
        <taxon>Theaceae</taxon>
        <taxon>Camellia</taxon>
    </lineage>
</organism>
<evidence type="ECO:0000256" key="2">
    <source>
        <dbReference type="ARBA" id="ARBA00010617"/>
    </source>
</evidence>
<keyword evidence="8 11" id="KW-0408">Iron</keyword>
<dbReference type="Gene3D" id="1.10.630.10">
    <property type="entry name" value="Cytochrome P450"/>
    <property type="match status" value="2"/>
</dbReference>
<dbReference type="EMBL" id="SDRB02005865">
    <property type="protein sequence ID" value="THG13461.1"/>
    <property type="molecule type" value="Genomic_DNA"/>
</dbReference>
<dbReference type="GO" id="GO:0020037">
    <property type="term" value="F:heme binding"/>
    <property type="evidence" value="ECO:0007669"/>
    <property type="project" value="InterPro"/>
</dbReference>
<evidence type="ECO:0000256" key="1">
    <source>
        <dbReference type="ARBA" id="ARBA00004370"/>
    </source>
</evidence>
<evidence type="ECO:0000256" key="6">
    <source>
        <dbReference type="ARBA" id="ARBA00022989"/>
    </source>
</evidence>
<dbReference type="Proteomes" id="UP000306102">
    <property type="component" value="Unassembled WGS sequence"/>
</dbReference>
<dbReference type="PANTHER" id="PTHR24282">
    <property type="entry name" value="CYTOCHROME P450 FAMILY MEMBER"/>
    <property type="match status" value="1"/>
</dbReference>
<evidence type="ECO:0000256" key="7">
    <source>
        <dbReference type="ARBA" id="ARBA00023002"/>
    </source>
</evidence>
<comment type="cofactor">
    <cofactor evidence="11">
        <name>heme</name>
        <dbReference type="ChEBI" id="CHEBI:30413"/>
    </cofactor>
</comment>
<dbReference type="PRINTS" id="PR00385">
    <property type="entry name" value="P450"/>
</dbReference>
<dbReference type="PRINTS" id="PR00463">
    <property type="entry name" value="EP450I"/>
</dbReference>
<dbReference type="InterPro" id="IPR017972">
    <property type="entry name" value="Cyt_P450_CS"/>
</dbReference>
<dbReference type="InterPro" id="IPR001128">
    <property type="entry name" value="Cyt_P450"/>
</dbReference>
<dbReference type="GO" id="GO:0005506">
    <property type="term" value="F:iron ion binding"/>
    <property type="evidence" value="ECO:0007669"/>
    <property type="project" value="InterPro"/>
</dbReference>
<dbReference type="SUPFAM" id="SSF48264">
    <property type="entry name" value="Cytochrome P450"/>
    <property type="match status" value="2"/>
</dbReference>
<evidence type="ECO:0000313" key="13">
    <source>
        <dbReference type="Proteomes" id="UP000306102"/>
    </source>
</evidence>
<dbReference type="FunFam" id="1.10.630.10:FF:000029">
    <property type="entry name" value="Cytochrome P450 734A1"/>
    <property type="match status" value="2"/>
</dbReference>
<keyword evidence="3 11" id="KW-0349">Heme</keyword>
<feature type="binding site" description="axial binding residue" evidence="11">
    <location>
        <position position="467"/>
    </location>
    <ligand>
        <name>heme</name>
        <dbReference type="ChEBI" id="CHEBI:30413"/>
    </ligand>
    <ligandPart>
        <name>Fe</name>
        <dbReference type="ChEBI" id="CHEBI:18248"/>
    </ligandPart>
</feature>
<comment type="subcellular location">
    <subcellularLocation>
        <location evidence="1">Membrane</location>
    </subcellularLocation>
</comment>
<protein>
    <recommendedName>
        <fullName evidence="14">Cytochrome P450</fullName>
    </recommendedName>
</protein>
<dbReference type="GO" id="GO:0004497">
    <property type="term" value="F:monooxygenase activity"/>
    <property type="evidence" value="ECO:0007669"/>
    <property type="project" value="UniProtKB-KW"/>
</dbReference>
<evidence type="ECO:0008006" key="14">
    <source>
        <dbReference type="Google" id="ProtNLM"/>
    </source>
</evidence>
<dbReference type="GO" id="GO:0016705">
    <property type="term" value="F:oxidoreductase activity, acting on paired donors, with incorporation or reduction of molecular oxygen"/>
    <property type="evidence" value="ECO:0007669"/>
    <property type="project" value="InterPro"/>
</dbReference>
<evidence type="ECO:0000256" key="3">
    <source>
        <dbReference type="ARBA" id="ARBA00022617"/>
    </source>
</evidence>
<dbReference type="GO" id="GO:0016020">
    <property type="term" value="C:membrane"/>
    <property type="evidence" value="ECO:0007669"/>
    <property type="project" value="UniProtKB-SubCell"/>
</dbReference>
<proteinExistence type="inferred from homology"/>
<evidence type="ECO:0000256" key="10">
    <source>
        <dbReference type="ARBA" id="ARBA00023136"/>
    </source>
</evidence>
<dbReference type="CDD" id="cd20642">
    <property type="entry name" value="CYP72"/>
    <property type="match status" value="1"/>
</dbReference>
<name>A0A4S4EB92_CAMSN</name>
<dbReference type="STRING" id="542762.A0A4S4EB92"/>
<keyword evidence="6" id="KW-1133">Transmembrane helix</keyword>
<keyword evidence="5 11" id="KW-0479">Metal-binding</keyword>
<dbReference type="PANTHER" id="PTHR24282:SF255">
    <property type="entry name" value="CYTOCHROME P450 72A11-RELATED"/>
    <property type="match status" value="1"/>
</dbReference>
<accession>A0A4S4EB92</accession>
<dbReference type="Pfam" id="PF00067">
    <property type="entry name" value="p450"/>
    <property type="match status" value="2"/>
</dbReference>
<sequence length="998" mass="114090">MEVTVSSIVGSVALVSLLTCAWRVVKWVWWRPKQIEKRLREQGFKGNPYKLLYGDMKEMISVMKEARSKPMDASSDDIVPHVIPSYHHCLNLHGKDYFQWMGTTPRVTIANPKHIKEILFNHEVFQKPKQNLVLRYLVRGLGTYEGEKWAKHRNLINPAFHLEKLKHMVPAMCSSCNEMISNWEVLVSSTKGSCEVDVWPYLDNLTADVISRTAFGSNYEEGKRIFQLQKKQTDLIIKLLRSFYIPGWRFLPTKTNRQIKTNCEEVRALIRNIIINKREQTIEGGDGDNDLLGILWETNLKASQEQGNKKNITLTTDEVIEECKLFYFAGQETTSALLVWTMVLLSKHQKWQALAREEVLAVFGAKKPEYDGLNQLKTITMILYEVLRLYPPVAYIVRTILKKARVGELVLPPGVELFVPMIALHHDREIWGEDATEFKPDRFSEGITKATKEPGTFFPFSGGPRICIGQNFAMVEAKIALAMILQHFSFQLSPSYVHAPFHVVNWVWLRPKQIEKCLREQGFKGNPYKVLYGDTKEMISMMRESKSKSMDTSSDDIVPHLLPSHPNYVNLHGKNYFQWMGPTPRVTIADPKHIKEILFNHEVFQKPTNNPLGKLLVRGLGSYEGEKWAKHRNLINPAFHLEKLKHMVPAMCSSCSEMISKWEVLVSSTKGSCEVDVWPYLDNLTGDVISRTAFGSNYEEGKKIFQLQKEQTDLIIQLLRSFYIPGWRFLPTKTNKRMKAIYNEVGTLLKNIIINKREQAMKGDDGNDDLLGILLKTNLKASQEQGNEKNITLTIEEVIDECKLFYIAGQETTSSLLVWTMVLLSKHQKWQAQAREEVLAVFGDNKPDSDGLNKLKTITMILYEALRLYSPLAFMIRTIRNKTRLGEVVLPPGVDLFVPMIAIHHDSEIWGKDATKFKPERFSEGITKATKGPGTFFPFGGGPRICIGQNFAMVEAKIALAMILQHFSFQLSPSYVHAPFQILTLQPQHGAHLILQKI</sequence>
<keyword evidence="9" id="KW-0503">Monooxygenase</keyword>
<evidence type="ECO:0000256" key="9">
    <source>
        <dbReference type="ARBA" id="ARBA00023033"/>
    </source>
</evidence>
<dbReference type="InterPro" id="IPR002401">
    <property type="entry name" value="Cyt_P450_E_grp-I"/>
</dbReference>
<keyword evidence="13" id="KW-1185">Reference proteome</keyword>
<gene>
    <name evidence="12" type="ORF">TEA_016745</name>
</gene>
<keyword evidence="4" id="KW-0812">Transmembrane</keyword>